<sequence length="262" mass="27873">MNDPDAATPILPGFKGNTIAPLTPYAQLRWEIVAPLFPRRTSRVLEVGCGQGSFGVRIGSAHDYTGVELDEASASVAQQRFDQAGIDGTIVCGPVSSLPASESFDIVCAFEVLEHIEDDAAALDEWVSRLRPGGLVVLSVPAWQSRFGPMDEAVGHYRRYDPAGLSALLSGAGLQNVGTRLYGAPLGYVLEGVRNQLAGRRASLREDGTVADRTARSGRLFQPSSSVAGTLTSVGTWPFRKLQRAFPNRGTALVAWGTTSSA</sequence>
<protein>
    <submittedName>
        <fullName evidence="1">Class I SAM-dependent methyltransferase</fullName>
    </submittedName>
</protein>
<gene>
    <name evidence="1" type="ORF">D9V41_02130</name>
</gene>
<dbReference type="GO" id="GO:0032259">
    <property type="term" value="P:methylation"/>
    <property type="evidence" value="ECO:0007669"/>
    <property type="project" value="UniProtKB-KW"/>
</dbReference>
<reference evidence="1 2" key="1">
    <citation type="submission" date="2018-10" db="EMBL/GenBank/DDBJ databases">
        <title>Aeromicrobium sp. 9W16Y-2 whole genome shotgun sequence.</title>
        <authorList>
            <person name="Li F."/>
        </authorList>
    </citation>
    <scope>NUCLEOTIDE SEQUENCE [LARGE SCALE GENOMIC DNA]</scope>
    <source>
        <strain evidence="1 2">9W16Y-2</strain>
    </source>
</reference>
<evidence type="ECO:0000313" key="1">
    <source>
        <dbReference type="EMBL" id="RLV57453.1"/>
    </source>
</evidence>
<dbReference type="InterPro" id="IPR029063">
    <property type="entry name" value="SAM-dependent_MTases_sf"/>
</dbReference>
<accession>A0A3L8PS18</accession>
<keyword evidence="1" id="KW-0808">Transferase</keyword>
<dbReference type="PANTHER" id="PTHR43861:SF6">
    <property type="entry name" value="METHYLTRANSFERASE TYPE 11"/>
    <property type="match status" value="1"/>
</dbReference>
<dbReference type="SUPFAM" id="SSF53335">
    <property type="entry name" value="S-adenosyl-L-methionine-dependent methyltransferases"/>
    <property type="match status" value="1"/>
</dbReference>
<keyword evidence="2" id="KW-1185">Reference proteome</keyword>
<keyword evidence="1" id="KW-0489">Methyltransferase</keyword>
<dbReference type="CDD" id="cd02440">
    <property type="entry name" value="AdoMet_MTases"/>
    <property type="match status" value="1"/>
</dbReference>
<evidence type="ECO:0000313" key="2">
    <source>
        <dbReference type="Proteomes" id="UP000282515"/>
    </source>
</evidence>
<dbReference type="Pfam" id="PF13489">
    <property type="entry name" value="Methyltransf_23"/>
    <property type="match status" value="1"/>
</dbReference>
<dbReference type="OrthoDB" id="9810247at2"/>
<dbReference type="Gene3D" id="3.40.50.150">
    <property type="entry name" value="Vaccinia Virus protein VP39"/>
    <property type="match status" value="1"/>
</dbReference>
<name>A0A3L8PS18_9ACTN</name>
<dbReference type="PANTHER" id="PTHR43861">
    <property type="entry name" value="TRANS-ACONITATE 2-METHYLTRANSFERASE-RELATED"/>
    <property type="match status" value="1"/>
</dbReference>
<organism evidence="1 2">
    <name type="scientific">Aeromicrobium phragmitis</name>
    <dbReference type="NCBI Taxonomy" id="2478914"/>
    <lineage>
        <taxon>Bacteria</taxon>
        <taxon>Bacillati</taxon>
        <taxon>Actinomycetota</taxon>
        <taxon>Actinomycetes</taxon>
        <taxon>Propionibacteriales</taxon>
        <taxon>Nocardioidaceae</taxon>
        <taxon>Aeromicrobium</taxon>
    </lineage>
</organism>
<dbReference type="Proteomes" id="UP000282515">
    <property type="component" value="Unassembled WGS sequence"/>
</dbReference>
<dbReference type="GO" id="GO:0008168">
    <property type="term" value="F:methyltransferase activity"/>
    <property type="evidence" value="ECO:0007669"/>
    <property type="project" value="UniProtKB-KW"/>
</dbReference>
<proteinExistence type="predicted"/>
<comment type="caution">
    <text evidence="1">The sequence shown here is derived from an EMBL/GenBank/DDBJ whole genome shotgun (WGS) entry which is preliminary data.</text>
</comment>
<dbReference type="EMBL" id="RDBF01000001">
    <property type="protein sequence ID" value="RLV57453.1"/>
    <property type="molecule type" value="Genomic_DNA"/>
</dbReference>
<dbReference type="AlphaFoldDB" id="A0A3L8PS18"/>
<dbReference type="RefSeq" id="WP_121792860.1">
    <property type="nucleotide sequence ID" value="NZ_RDBF01000001.1"/>
</dbReference>